<evidence type="ECO:0000313" key="9">
    <source>
        <dbReference type="Proteomes" id="UP001280121"/>
    </source>
</evidence>
<dbReference type="GO" id="GO:0010011">
    <property type="term" value="F:auxin binding"/>
    <property type="evidence" value="ECO:0007669"/>
    <property type="project" value="UniProtKB-ARBA"/>
</dbReference>
<dbReference type="InterPro" id="IPR036047">
    <property type="entry name" value="F-box-like_dom_sf"/>
</dbReference>
<dbReference type="GO" id="GO:0010152">
    <property type="term" value="P:pollen maturation"/>
    <property type="evidence" value="ECO:0007669"/>
    <property type="project" value="UniProtKB-ARBA"/>
</dbReference>
<organism evidence="8 9">
    <name type="scientific">Dipteronia dyeriana</name>
    <dbReference type="NCBI Taxonomy" id="168575"/>
    <lineage>
        <taxon>Eukaryota</taxon>
        <taxon>Viridiplantae</taxon>
        <taxon>Streptophyta</taxon>
        <taxon>Embryophyta</taxon>
        <taxon>Tracheophyta</taxon>
        <taxon>Spermatophyta</taxon>
        <taxon>Magnoliopsida</taxon>
        <taxon>eudicotyledons</taxon>
        <taxon>Gunneridae</taxon>
        <taxon>Pentapetalae</taxon>
        <taxon>rosids</taxon>
        <taxon>malvids</taxon>
        <taxon>Sapindales</taxon>
        <taxon>Sapindaceae</taxon>
        <taxon>Hippocastanoideae</taxon>
        <taxon>Acereae</taxon>
        <taxon>Dipteronia</taxon>
    </lineage>
</organism>
<comment type="subcellular location">
    <subcellularLocation>
        <location evidence="1">Nucleus</location>
    </subcellularLocation>
</comment>
<comment type="pathway">
    <text evidence="2">Protein modification; protein ubiquitination.</text>
</comment>
<evidence type="ECO:0000256" key="6">
    <source>
        <dbReference type="ARBA" id="ARBA00023294"/>
    </source>
</evidence>
<dbReference type="SUPFAM" id="SSF81383">
    <property type="entry name" value="F-box domain"/>
    <property type="match status" value="1"/>
</dbReference>
<dbReference type="EMBL" id="JANJYI010000006">
    <property type="protein sequence ID" value="KAK2644214.1"/>
    <property type="molecule type" value="Genomic_DNA"/>
</dbReference>
<dbReference type="SMART" id="SM00367">
    <property type="entry name" value="LRR_CC"/>
    <property type="match status" value="6"/>
</dbReference>
<keyword evidence="6" id="KW-0927">Auxin signaling pathway</keyword>
<keyword evidence="5" id="KW-0539">Nucleus</keyword>
<dbReference type="InterPro" id="IPR032675">
    <property type="entry name" value="LRR_dom_sf"/>
</dbReference>
<dbReference type="FunFam" id="3.80.10.10:FF:000029">
    <property type="entry name" value="Transport inhibitor response 1"/>
    <property type="match status" value="1"/>
</dbReference>
<name>A0AAD9TXQ7_9ROSI</name>
<keyword evidence="9" id="KW-1185">Reference proteome</keyword>
<reference evidence="8" key="1">
    <citation type="journal article" date="2023" name="Plant J.">
        <title>Genome sequences and population genomics provide insights into the demographic history, inbreeding, and mutation load of two 'living fossil' tree species of Dipteronia.</title>
        <authorList>
            <person name="Feng Y."/>
            <person name="Comes H.P."/>
            <person name="Chen J."/>
            <person name="Zhu S."/>
            <person name="Lu R."/>
            <person name="Zhang X."/>
            <person name="Li P."/>
            <person name="Qiu J."/>
            <person name="Olsen K.M."/>
            <person name="Qiu Y."/>
        </authorList>
    </citation>
    <scope>NUCLEOTIDE SEQUENCE</scope>
    <source>
        <strain evidence="8">KIB01</strain>
    </source>
</reference>
<dbReference type="AlphaFoldDB" id="A0AAD9TXQ7"/>
<dbReference type="GO" id="GO:0019005">
    <property type="term" value="C:SCF ubiquitin ligase complex"/>
    <property type="evidence" value="ECO:0007669"/>
    <property type="project" value="TreeGrafter"/>
</dbReference>
<evidence type="ECO:0000256" key="4">
    <source>
        <dbReference type="ARBA" id="ARBA00022786"/>
    </source>
</evidence>
<sequence>MQSMESTRSTRSLSFPDKVLHRVFTHLTSNEDRNSVSLVCKTWYNADRLSRSKVSIRNCYSVSPEILVRRFPNVRCVTLKGKPRFSDFNLVPPDWGADVHAWLVAFADKYPLLEELSLKRMVVSDESLEFLAFSFPDFKRLSLLSCDGFTTDGLEAIASYCKNLTEFDIQENGVEDTSGSWLSYFLESFTSLEVLNFANLSSEVDFDALERLVSRCKSLKVLKVNRSVSLEQLQKLLVLAPQLVELGTGSFSQEFSAHQFVDLESCFSSCKNIQSLSGLCDATARYLPAIYPACANLTFLNLSYSAMGSDELDELLMHCPCLQRLWVLDTVGDKGLEAVGSNCPLLEELRVFPSDPFDDDTIQGVTEAGFLAVSFGCPRLHYVLYFCQQMTNAAVATIVQNCPDFTHFRLCIMNPRQPDYLTNEPMDEAFGAVVKTCTKLQRLSVSGLLTDLAFEYIGKHAKNLEVLSIAFAGSSDRGMQCVMEGCPKIRKLEIRDCLFGDAALLSGLDKYESMRSLWMSSCNLTMDGCRLLAKKMPRLNVEVIQEDESDDSEADKVYVYRTVAGPRKDSPPSVFTL</sequence>
<dbReference type="InterPro" id="IPR006553">
    <property type="entry name" value="Leu-rich_rpt_Cys-con_subtyp"/>
</dbReference>
<comment type="caution">
    <text evidence="8">The sequence shown here is derived from an EMBL/GenBank/DDBJ whole genome shotgun (WGS) entry which is preliminary data.</text>
</comment>
<dbReference type="FunFam" id="1.20.1280.50:FF:000006">
    <property type="entry name" value="Transport inhibitor response 1"/>
    <property type="match status" value="1"/>
</dbReference>
<dbReference type="GO" id="GO:0031146">
    <property type="term" value="P:SCF-dependent proteasomal ubiquitin-dependent protein catabolic process"/>
    <property type="evidence" value="ECO:0007669"/>
    <property type="project" value="TreeGrafter"/>
</dbReference>
<dbReference type="PANTHER" id="PTHR16134">
    <property type="entry name" value="F-BOX/TPR REPEAT PROTEIN POF3"/>
    <property type="match status" value="1"/>
</dbReference>
<dbReference type="GO" id="GO:0005634">
    <property type="term" value="C:nucleus"/>
    <property type="evidence" value="ECO:0007669"/>
    <property type="project" value="UniProtKB-SubCell"/>
</dbReference>
<dbReference type="InterPro" id="IPR041101">
    <property type="entry name" value="Transp_inhibit"/>
</dbReference>
<gene>
    <name evidence="8" type="ORF">Ddye_019409</name>
</gene>
<dbReference type="Pfam" id="PF18791">
    <property type="entry name" value="Transp_inhibit"/>
    <property type="match status" value="1"/>
</dbReference>
<dbReference type="Gene3D" id="1.20.1280.50">
    <property type="match status" value="1"/>
</dbReference>
<dbReference type="InterPro" id="IPR001810">
    <property type="entry name" value="F-box_dom"/>
</dbReference>
<dbReference type="Pfam" id="PF18511">
    <property type="entry name" value="F-box_5"/>
    <property type="match status" value="1"/>
</dbReference>
<dbReference type="CDD" id="cd22159">
    <property type="entry name" value="F-box_AtTIR1-like"/>
    <property type="match status" value="1"/>
</dbReference>
<evidence type="ECO:0000256" key="2">
    <source>
        <dbReference type="ARBA" id="ARBA00004906"/>
    </source>
</evidence>
<dbReference type="PANTHER" id="PTHR16134:SF148">
    <property type="entry name" value="S-PHASE KINASE-ASSOCIATED PROTEIN 2, ISOFORM A"/>
    <property type="match status" value="1"/>
</dbReference>
<keyword evidence="3" id="KW-0217">Developmental protein</keyword>
<dbReference type="SUPFAM" id="SSF52047">
    <property type="entry name" value="RNI-like"/>
    <property type="match status" value="1"/>
</dbReference>
<dbReference type="Proteomes" id="UP001280121">
    <property type="component" value="Unassembled WGS sequence"/>
</dbReference>
<evidence type="ECO:0000256" key="3">
    <source>
        <dbReference type="ARBA" id="ARBA00022473"/>
    </source>
</evidence>
<dbReference type="GO" id="GO:0009734">
    <property type="term" value="P:auxin-activated signaling pathway"/>
    <property type="evidence" value="ECO:0007669"/>
    <property type="project" value="UniProtKB-KW"/>
</dbReference>
<dbReference type="InterPro" id="IPR041567">
    <property type="entry name" value="COI1_F-box"/>
</dbReference>
<protein>
    <recommendedName>
        <fullName evidence="7">F-box domain-containing protein</fullName>
    </recommendedName>
</protein>
<keyword evidence="4" id="KW-0833">Ubl conjugation pathway</keyword>
<evidence type="ECO:0000313" key="8">
    <source>
        <dbReference type="EMBL" id="KAK2644214.1"/>
    </source>
</evidence>
<dbReference type="Gene3D" id="3.80.10.10">
    <property type="entry name" value="Ribonuclease Inhibitor"/>
    <property type="match status" value="1"/>
</dbReference>
<accession>A0AAD9TXQ7</accession>
<dbReference type="SMART" id="SM00256">
    <property type="entry name" value="FBOX"/>
    <property type="match status" value="1"/>
</dbReference>
<evidence type="ECO:0000259" key="7">
    <source>
        <dbReference type="SMART" id="SM00256"/>
    </source>
</evidence>
<proteinExistence type="predicted"/>
<feature type="domain" description="F-box" evidence="7">
    <location>
        <begin position="15"/>
        <end position="56"/>
    </location>
</feature>
<evidence type="ECO:0000256" key="1">
    <source>
        <dbReference type="ARBA" id="ARBA00004123"/>
    </source>
</evidence>
<evidence type="ECO:0000256" key="5">
    <source>
        <dbReference type="ARBA" id="ARBA00023242"/>
    </source>
</evidence>